<dbReference type="Gene3D" id="2.10.25.10">
    <property type="entry name" value="Laminin"/>
    <property type="match status" value="12"/>
</dbReference>
<feature type="domain" description="EGF-like" evidence="6">
    <location>
        <begin position="1036"/>
        <end position="1072"/>
    </location>
</feature>
<protein>
    <recommendedName>
        <fullName evidence="6">EGF-like domain-containing protein</fullName>
    </recommendedName>
</protein>
<evidence type="ECO:0000256" key="5">
    <source>
        <dbReference type="SAM" id="MobiDB-lite"/>
    </source>
</evidence>
<feature type="disulfide bond" evidence="4">
    <location>
        <begin position="1516"/>
        <end position="1525"/>
    </location>
</feature>
<dbReference type="PROSITE" id="PS00022">
    <property type="entry name" value="EGF_1"/>
    <property type="match status" value="15"/>
</dbReference>
<feature type="disulfide bond" evidence="4">
    <location>
        <begin position="84"/>
        <end position="94"/>
    </location>
</feature>
<feature type="disulfide bond" evidence="4">
    <location>
        <begin position="1381"/>
        <end position="1390"/>
    </location>
</feature>
<name>A0A7R9W665_9STRA</name>
<reference evidence="7" key="1">
    <citation type="submission" date="2021-01" db="EMBL/GenBank/DDBJ databases">
        <authorList>
            <person name="Corre E."/>
            <person name="Pelletier E."/>
            <person name="Niang G."/>
            <person name="Scheremetjew M."/>
            <person name="Finn R."/>
            <person name="Kale V."/>
            <person name="Holt S."/>
            <person name="Cochrane G."/>
            <person name="Meng A."/>
            <person name="Brown T."/>
            <person name="Cohen L."/>
        </authorList>
    </citation>
    <scope>NUCLEOTIDE SEQUENCE</scope>
    <source>
        <strain evidence="7">CCMP147</strain>
    </source>
</reference>
<evidence type="ECO:0000256" key="3">
    <source>
        <dbReference type="ARBA" id="ARBA00023157"/>
    </source>
</evidence>
<evidence type="ECO:0000259" key="6">
    <source>
        <dbReference type="PROSITE" id="PS50026"/>
    </source>
</evidence>
<dbReference type="InterPro" id="IPR051022">
    <property type="entry name" value="Notch_Cell-Fate_Det"/>
</dbReference>
<feature type="disulfide bond" evidence="4">
    <location>
        <begin position="873"/>
        <end position="882"/>
    </location>
</feature>
<organism evidence="7">
    <name type="scientific">Pseudictyota dubia</name>
    <dbReference type="NCBI Taxonomy" id="2749911"/>
    <lineage>
        <taxon>Eukaryota</taxon>
        <taxon>Sar</taxon>
        <taxon>Stramenopiles</taxon>
        <taxon>Ochrophyta</taxon>
        <taxon>Bacillariophyta</taxon>
        <taxon>Mediophyceae</taxon>
        <taxon>Biddulphiophycidae</taxon>
        <taxon>Eupodiscales</taxon>
        <taxon>Odontellaceae</taxon>
        <taxon>Pseudictyota</taxon>
    </lineage>
</organism>
<evidence type="ECO:0000313" key="7">
    <source>
        <dbReference type="EMBL" id="CAD8314810.1"/>
    </source>
</evidence>
<dbReference type="InterPro" id="IPR000742">
    <property type="entry name" value="EGF"/>
</dbReference>
<feature type="domain" description="EGF-like" evidence="6">
    <location>
        <begin position="80"/>
        <end position="125"/>
    </location>
</feature>
<gene>
    <name evidence="7" type="ORF">TDUB1175_LOCUS13599</name>
</gene>
<dbReference type="PANTHER" id="PTHR24049">
    <property type="entry name" value="CRUMBS FAMILY MEMBER"/>
    <property type="match status" value="1"/>
</dbReference>
<dbReference type="EMBL" id="HBED01027222">
    <property type="protein sequence ID" value="CAD8314810.1"/>
    <property type="molecule type" value="Transcribed_RNA"/>
</dbReference>
<comment type="caution">
    <text evidence="4">Lacks conserved residue(s) required for the propagation of feature annotation.</text>
</comment>
<feature type="domain" description="EGF-like" evidence="6">
    <location>
        <begin position="523"/>
        <end position="559"/>
    </location>
</feature>
<feature type="domain" description="EGF-like" evidence="6">
    <location>
        <begin position="1484"/>
        <end position="1526"/>
    </location>
</feature>
<feature type="domain" description="EGF-like" evidence="6">
    <location>
        <begin position="842"/>
        <end position="883"/>
    </location>
</feature>
<evidence type="ECO:0000256" key="2">
    <source>
        <dbReference type="ARBA" id="ARBA00022737"/>
    </source>
</evidence>
<keyword evidence="2" id="KW-0677">Repeat</keyword>
<dbReference type="PROSITE" id="PS01186">
    <property type="entry name" value="EGF_2"/>
    <property type="match status" value="10"/>
</dbReference>
<keyword evidence="1 4" id="KW-0245">EGF-like domain</keyword>
<keyword evidence="3 4" id="KW-1015">Disulfide bond</keyword>
<feature type="domain" description="EGF-like" evidence="6">
    <location>
        <begin position="1406"/>
        <end position="1453"/>
    </location>
</feature>
<dbReference type="SUPFAM" id="SSF57196">
    <property type="entry name" value="EGF/Laminin"/>
    <property type="match status" value="7"/>
</dbReference>
<feature type="domain" description="EGF-like" evidence="6">
    <location>
        <begin position="1168"/>
        <end position="1208"/>
    </location>
</feature>
<feature type="domain" description="EGF-like" evidence="6">
    <location>
        <begin position="1083"/>
        <end position="1129"/>
    </location>
</feature>
<feature type="domain" description="EGF-like" evidence="6">
    <location>
        <begin position="711"/>
        <end position="747"/>
    </location>
</feature>
<feature type="domain" description="EGF-like" evidence="6">
    <location>
        <begin position="179"/>
        <end position="222"/>
    </location>
</feature>
<sequence length="1618" mass="170402">MGPPPHRRAAPLLLFSPLVLVSFSMISPMLATLAFASAAIPPMSPPFLFPSPLILTASVFLLVPSVAQLEEGRPSDEATTVTSCPILCRNGGTCVESESVDPQSGGTIYESFCECPERYHGETCEFATDTCPDETLSCRNGSRCSLRNAMDASEGFWCDCQAAGFGTGTAAGRECEHAAEARCGYTLFCTNGGKCPDPQVRSGFPDDSRCDCPAGREGRMCEYEAGTAPECTLECRSGGVCAFGAVPRGDPYAKSPNPYVGQHTGGMHCVCPPRYVGVLCDEKEEEEDPSGGAEVGGPEDEREWEGCCDNNCRNGGACVAEGGPRHPVTGDPILAPECGELPGDDGAGVPTEASTTKFLCICPPGFEGYFCERKSEGDVGAGNGDDNRECTLDCSNGGTCAFGPGTPDPFALNIRAPFATDQYEVGVARDMHCKCPDGYTGLTCNVQVSEECLMNEGEEFEQLIIDGTDRDTGFLHSPRCFHGGTCPEGGTWGSCDCSPINAPGRINFVGRYCEYEISWFCSAEDGGPGLFCANGGRCPRDELQDSCVCPSGFEGVHCELRVEEEPEDVRDCTLLCNHGGTCAFGSKSRDGFAWTIGHPLLTEEPTSVYGMHCRCPDGYTGVTCDFVYETCAVNGGDDLDAVLSDGGRYQPRCFHGGTCPEGGVWGTCDCTDATVAPDGDVGVNYVGRYCEYRVDSSCSKEDPEDVDAGADADAVATRFCANGGKCPWDTTQIGCDCEPGFTGEHCELREKNTDGDDNGDTNQNCGIGLVCENGSKCIRGSSRRCDCTTADGLIYAGLRCEYEATMFCFAVGDSDADAFTVAPRSRVHDNNGDGGGGRRAQAPQPIIPSFCVNHGKCRAMVKSAYDPHPGCDCPDGYYGDRCQLVMEDVAGEGTSTTRSPYDNADCTLSCANGGTCEFGVGAPDVFGRAIGAPFALKVHSIEGMYCRCPEGFTGIFCDVPFEACAVNGGDDLDAVLADGLYDYRPKCFHGGSCPEGGTWGACDCTDATAAVPGAEDVIYVGRYCEYQTRELSCAVGGEVVSTIHCANRGRCPWDETKLGCDCPTGFSGTHCELRESKVDEKGEGEVCGINGSLRCQHGSKCYIGGREGGPGRCDCSTADPPHYSGFECENELTDLCVDADAPAFAAAQSRNGAGGGDGGGRRAQAPPVSMESMTPFCVNYGECRSRVGEGEPHPGCDCPAAYYGDRCQYLVDGYDGKGGENGHGGDGDCTLRCANGGTCFFGSRTIYPAEYDTGAPFATEEHVGGMHCRCPDGFTGVLCDVRFEQCSMNGWGEDLVLAELNGRQYRPQCFHGGVCPQFGNVPGACDCSEVRGPVAGAVYVGKFCEYEVTSTCAEGSENATIKFCANKGVCPKNETQSGCGCPPGFGGVHCELREVNANNGGETPDLGEACGNNGRRCRNGSKCVRDRGGEEGGSGRCDCSTANPPIYAGMECEHEASQFCIAATTTARSHADNVFGGGRRAQAPPTAVQSMQPFCVNRGMCRSIVAEGETHPGCDCPSSYYGDRCQYLVGMEDSSGDGVRPLQSDPTSAPVIAPTGNSSTGERAGAPYPTASVPSSPPSPTHSPHDVFEDFDTFSGGSALQTSAFAALALSCLLCWQF</sequence>
<feature type="domain" description="EGF-like" evidence="6">
    <location>
        <begin position="1354"/>
        <end position="1391"/>
    </location>
</feature>
<evidence type="ECO:0000256" key="4">
    <source>
        <dbReference type="PROSITE-ProRule" id="PRU00076"/>
    </source>
</evidence>
<proteinExistence type="predicted"/>
<dbReference type="PROSITE" id="PS50026">
    <property type="entry name" value="EGF_3"/>
    <property type="match status" value="11"/>
</dbReference>
<feature type="region of interest" description="Disordered" evidence="5">
    <location>
        <begin position="1536"/>
        <end position="1586"/>
    </location>
</feature>
<feature type="disulfide bond" evidence="4">
    <location>
        <begin position="115"/>
        <end position="124"/>
    </location>
</feature>
<evidence type="ECO:0000256" key="1">
    <source>
        <dbReference type="ARBA" id="ARBA00022536"/>
    </source>
</evidence>
<dbReference type="SMART" id="SM00181">
    <property type="entry name" value="EGF"/>
    <property type="match status" value="20"/>
</dbReference>
<feature type="disulfide bond" evidence="4">
    <location>
        <begin position="212"/>
        <end position="221"/>
    </location>
</feature>
<feature type="disulfide bond" evidence="4">
    <location>
        <begin position="549"/>
        <end position="558"/>
    </location>
</feature>
<feature type="disulfide bond" evidence="4">
    <location>
        <begin position="737"/>
        <end position="746"/>
    </location>
</feature>
<accession>A0A7R9W665</accession>
<feature type="disulfide bond" evidence="4">
    <location>
        <begin position="1198"/>
        <end position="1207"/>
    </location>
</feature>
<feature type="disulfide bond" evidence="4">
    <location>
        <begin position="1062"/>
        <end position="1071"/>
    </location>
</feature>